<evidence type="ECO:0000256" key="5">
    <source>
        <dbReference type="SAM" id="MobiDB-lite"/>
    </source>
</evidence>
<keyword evidence="7" id="KW-1185">Reference proteome</keyword>
<organism evidence="6 7">
    <name type="scientific">Arenimonas maotaiensis</name>
    <dbReference type="NCBI Taxonomy" id="1446479"/>
    <lineage>
        <taxon>Bacteria</taxon>
        <taxon>Pseudomonadati</taxon>
        <taxon>Pseudomonadota</taxon>
        <taxon>Gammaproteobacteria</taxon>
        <taxon>Lysobacterales</taxon>
        <taxon>Lysobacteraceae</taxon>
        <taxon>Arenimonas</taxon>
    </lineage>
</organism>
<reference evidence="6" key="1">
    <citation type="journal article" date="2014" name="Int. J. Syst. Evol. Microbiol.">
        <title>Complete genome sequence of Corynebacterium casei LMG S-19264T (=DSM 44701T), isolated from a smear-ripened cheese.</title>
        <authorList>
            <consortium name="US DOE Joint Genome Institute (JGI-PGF)"/>
            <person name="Walter F."/>
            <person name="Albersmeier A."/>
            <person name="Kalinowski J."/>
            <person name="Ruckert C."/>
        </authorList>
    </citation>
    <scope>NUCLEOTIDE SEQUENCE</scope>
    <source>
        <strain evidence="6">CGMCC 1.12726</strain>
    </source>
</reference>
<dbReference type="GO" id="GO:0006310">
    <property type="term" value="P:DNA recombination"/>
    <property type="evidence" value="ECO:0007669"/>
    <property type="project" value="UniProtKB-KW"/>
</dbReference>
<gene>
    <name evidence="6" type="ORF">GCM10010960_17870</name>
</gene>
<dbReference type="Pfam" id="PF02646">
    <property type="entry name" value="RmuC"/>
    <property type="match status" value="1"/>
</dbReference>
<accession>A0A917FNY6</accession>
<dbReference type="AlphaFoldDB" id="A0A917FNY6"/>
<comment type="caution">
    <text evidence="6">The sequence shown here is derived from an EMBL/GenBank/DDBJ whole genome shotgun (WGS) entry which is preliminary data.</text>
</comment>
<evidence type="ECO:0000313" key="6">
    <source>
        <dbReference type="EMBL" id="GGF96659.1"/>
    </source>
</evidence>
<dbReference type="RefSeq" id="WP_425488573.1">
    <property type="nucleotide sequence ID" value="NZ_BMFO01000004.1"/>
</dbReference>
<proteinExistence type="inferred from homology"/>
<evidence type="ECO:0000313" key="7">
    <source>
        <dbReference type="Proteomes" id="UP000632858"/>
    </source>
</evidence>
<keyword evidence="3" id="KW-0175">Coiled coil</keyword>
<feature type="region of interest" description="Disordered" evidence="5">
    <location>
        <begin position="362"/>
        <end position="382"/>
    </location>
</feature>
<dbReference type="EMBL" id="BMFO01000004">
    <property type="protein sequence ID" value="GGF96659.1"/>
    <property type="molecule type" value="Genomic_DNA"/>
</dbReference>
<dbReference type="InterPro" id="IPR003798">
    <property type="entry name" value="DNA_recombination_RmuC"/>
</dbReference>
<evidence type="ECO:0000256" key="4">
    <source>
        <dbReference type="ARBA" id="ARBA00023172"/>
    </source>
</evidence>
<reference evidence="6" key="2">
    <citation type="submission" date="2020-09" db="EMBL/GenBank/DDBJ databases">
        <authorList>
            <person name="Sun Q."/>
            <person name="Zhou Y."/>
        </authorList>
    </citation>
    <scope>NUCLEOTIDE SEQUENCE</scope>
    <source>
        <strain evidence="6">CGMCC 1.12726</strain>
    </source>
</reference>
<dbReference type="PANTHER" id="PTHR30563">
    <property type="entry name" value="DNA RECOMBINATION PROTEIN RMUC"/>
    <property type="match status" value="1"/>
</dbReference>
<evidence type="ECO:0000256" key="2">
    <source>
        <dbReference type="ARBA" id="ARBA00009840"/>
    </source>
</evidence>
<dbReference type="Gene3D" id="1.20.120.20">
    <property type="entry name" value="Apolipoprotein"/>
    <property type="match status" value="1"/>
</dbReference>
<dbReference type="SUPFAM" id="SSF58113">
    <property type="entry name" value="Apolipoprotein A-I"/>
    <property type="match status" value="1"/>
</dbReference>
<comment type="similarity">
    <text evidence="2">Belongs to the RmuC family.</text>
</comment>
<dbReference type="Proteomes" id="UP000632858">
    <property type="component" value="Unassembled WGS sequence"/>
</dbReference>
<dbReference type="PANTHER" id="PTHR30563:SF0">
    <property type="entry name" value="DNA RECOMBINATION PROTEIN RMUC"/>
    <property type="match status" value="1"/>
</dbReference>
<sequence>MNRLREDIDRLERGMREEIRGSRQENTTALDGIRAQLAAQLESVQLTTNNRLGEVRLTLEGRLKELQTENASKLDQMRQTVDEKLQSTLQTRLDASFKQVSERLEQVHRGLGEMQSLAVGVGDLKRVLGNVKTRGIFGEVQLAAILEEMLTPDQYGANIATRPGSNDRVEFAIRLPGRKDDETPVWIPVDAKFPREDYERLLDAQERADAEAAAAAGAALERRLKDEAKSIAQKYVSPPHTTDFAILFLPTEGLFAEALRRPGLVESLQREYRVMVTGPTTLAATLNSLKMGFRTLAIEKRSSEVWRVLGAVKTEFGKFGDVLAKTRKKLDEASNIIDGAGTRSRAIERKLKGVEGLGEQDALRMLGLDSGPEPAGEDDPQE</sequence>
<protein>
    <submittedName>
        <fullName evidence="6">DNA recombination protein RmuC</fullName>
    </submittedName>
</protein>
<keyword evidence="4" id="KW-0233">DNA recombination</keyword>
<evidence type="ECO:0000256" key="3">
    <source>
        <dbReference type="ARBA" id="ARBA00023054"/>
    </source>
</evidence>
<name>A0A917FNY6_9GAMM</name>
<evidence type="ECO:0000256" key="1">
    <source>
        <dbReference type="ARBA" id="ARBA00003416"/>
    </source>
</evidence>
<comment type="function">
    <text evidence="1">Involved in DNA recombination.</text>
</comment>